<keyword evidence="3" id="KW-0479">Metal-binding</keyword>
<gene>
    <name evidence="7" type="ORF">ACH5RR_021205</name>
</gene>
<dbReference type="InterPro" id="IPR036396">
    <property type="entry name" value="Cyt_P450_sf"/>
</dbReference>
<dbReference type="SUPFAM" id="SSF48264">
    <property type="entry name" value="Cytochrome P450"/>
    <property type="match status" value="1"/>
</dbReference>
<feature type="chain" id="PRO_5044753452" description="Cytochrome P450" evidence="6">
    <location>
        <begin position="23"/>
        <end position="307"/>
    </location>
</feature>
<dbReference type="InterPro" id="IPR002401">
    <property type="entry name" value="Cyt_P450_E_grp-I"/>
</dbReference>
<evidence type="ECO:0000313" key="8">
    <source>
        <dbReference type="Proteomes" id="UP001630127"/>
    </source>
</evidence>
<dbReference type="PRINTS" id="PR00463">
    <property type="entry name" value="EP450I"/>
</dbReference>
<keyword evidence="5" id="KW-0408">Iron</keyword>
<dbReference type="GO" id="GO:0016491">
    <property type="term" value="F:oxidoreductase activity"/>
    <property type="evidence" value="ECO:0007669"/>
    <property type="project" value="UniProtKB-KW"/>
</dbReference>
<organism evidence="7 8">
    <name type="scientific">Cinchona calisaya</name>
    <dbReference type="NCBI Taxonomy" id="153742"/>
    <lineage>
        <taxon>Eukaryota</taxon>
        <taxon>Viridiplantae</taxon>
        <taxon>Streptophyta</taxon>
        <taxon>Embryophyta</taxon>
        <taxon>Tracheophyta</taxon>
        <taxon>Spermatophyta</taxon>
        <taxon>Magnoliopsida</taxon>
        <taxon>eudicotyledons</taxon>
        <taxon>Gunneridae</taxon>
        <taxon>Pentapetalae</taxon>
        <taxon>asterids</taxon>
        <taxon>lamiids</taxon>
        <taxon>Gentianales</taxon>
        <taxon>Rubiaceae</taxon>
        <taxon>Cinchonoideae</taxon>
        <taxon>Cinchoneae</taxon>
        <taxon>Cinchona</taxon>
    </lineage>
</organism>
<evidence type="ECO:0008006" key="9">
    <source>
        <dbReference type="Google" id="ProtNLM"/>
    </source>
</evidence>
<evidence type="ECO:0000256" key="2">
    <source>
        <dbReference type="ARBA" id="ARBA00022617"/>
    </source>
</evidence>
<keyword evidence="8" id="KW-1185">Reference proteome</keyword>
<dbReference type="GO" id="GO:0046872">
    <property type="term" value="F:metal ion binding"/>
    <property type="evidence" value="ECO:0007669"/>
    <property type="project" value="UniProtKB-KW"/>
</dbReference>
<evidence type="ECO:0000256" key="3">
    <source>
        <dbReference type="ARBA" id="ARBA00022723"/>
    </source>
</evidence>
<dbReference type="EMBL" id="JBJUIK010000009">
    <property type="protein sequence ID" value="KAL3518616.1"/>
    <property type="molecule type" value="Genomic_DNA"/>
</dbReference>
<keyword evidence="2" id="KW-0349">Heme</keyword>
<dbReference type="Gene3D" id="1.10.630.10">
    <property type="entry name" value="Cytochrome P450"/>
    <property type="match status" value="1"/>
</dbReference>
<dbReference type="PANTHER" id="PTHR47955">
    <property type="entry name" value="CYTOCHROME P450 FAMILY 71 PROTEIN"/>
    <property type="match status" value="1"/>
</dbReference>
<dbReference type="AlphaFoldDB" id="A0ABD2ZGL7"/>
<dbReference type="Proteomes" id="UP001630127">
    <property type="component" value="Unassembled WGS sequence"/>
</dbReference>
<reference evidence="7 8" key="1">
    <citation type="submission" date="2024-11" db="EMBL/GenBank/DDBJ databases">
        <title>A near-complete genome assembly of Cinchona calisaya.</title>
        <authorList>
            <person name="Lian D.C."/>
            <person name="Zhao X.W."/>
            <person name="Wei L."/>
        </authorList>
    </citation>
    <scope>NUCLEOTIDE SEQUENCE [LARGE SCALE GENOMIC DNA]</scope>
    <source>
        <tissue evidence="7">Nenye</tissue>
    </source>
</reference>
<name>A0ABD2ZGL7_9GENT</name>
<evidence type="ECO:0000256" key="5">
    <source>
        <dbReference type="ARBA" id="ARBA00023004"/>
    </source>
</evidence>
<evidence type="ECO:0000256" key="6">
    <source>
        <dbReference type="SAM" id="SignalP"/>
    </source>
</evidence>
<keyword evidence="6" id="KW-0732">Signal</keyword>
<keyword evidence="4" id="KW-0560">Oxidoreductase</keyword>
<protein>
    <recommendedName>
        <fullName evidence="9">Cytochrome P450</fullName>
    </recommendedName>
</protein>
<comment type="similarity">
    <text evidence="1">Belongs to the cytochrome P450 family.</text>
</comment>
<evidence type="ECO:0000256" key="1">
    <source>
        <dbReference type="ARBA" id="ARBA00010617"/>
    </source>
</evidence>
<sequence>MELLIFVSLSILFLLIIVKTVGQSKPMKLPPGPRPLPIIGNLHQLIGSLPHRGLADLAKKYGPLMHLHLGEVSTVIVSSPEVAKEIMNDHDTIFASRPNLLSPNILFYNSIDIGFSPYGEYWRQLRKICTLELLSAKRVLTFRSIREEEVFDVIKSISLQEGSIVNLTTKISSMTYSITAKAAFGKRSKYHDEFMSAMKDVVRLLSGFSIADMYPSVKILERITGIREKLERTHKRVDQVLENILIEHRVKRVESELGISGEAKEDLVDVLLNIQESGEFGAPLTDNNLKAVIFIISSNDLQTFISG</sequence>
<evidence type="ECO:0000256" key="4">
    <source>
        <dbReference type="ARBA" id="ARBA00023002"/>
    </source>
</evidence>
<dbReference type="PANTHER" id="PTHR47955:SF8">
    <property type="entry name" value="CYTOCHROME P450 71D11-LIKE"/>
    <property type="match status" value="1"/>
</dbReference>
<proteinExistence type="inferred from homology"/>
<feature type="signal peptide" evidence="6">
    <location>
        <begin position="1"/>
        <end position="22"/>
    </location>
</feature>
<comment type="caution">
    <text evidence="7">The sequence shown here is derived from an EMBL/GenBank/DDBJ whole genome shotgun (WGS) entry which is preliminary data.</text>
</comment>
<evidence type="ECO:0000313" key="7">
    <source>
        <dbReference type="EMBL" id="KAL3518616.1"/>
    </source>
</evidence>
<accession>A0ABD2ZGL7</accession>
<dbReference type="InterPro" id="IPR001128">
    <property type="entry name" value="Cyt_P450"/>
</dbReference>
<dbReference type="Pfam" id="PF00067">
    <property type="entry name" value="p450"/>
    <property type="match status" value="1"/>
</dbReference>